<gene>
    <name evidence="2" type="ORF">ITP53_45120</name>
</gene>
<sequence length="119" mass="13115">MQSTDAEGVRVRQPLPGRPHEHPDQQGDHRPAGEHRERRPVRHDVRHLLDQLERRNRLVTSPHGRTRPTNGSTSTIAAVAAVAAVAAAPPRRRAAAPPRRRAVAPLRRCAVAPLRRCAG</sequence>
<comment type="caution">
    <text evidence="2">The sequence shown here is derived from an EMBL/GenBank/DDBJ whole genome shotgun (WGS) entry which is preliminary data.</text>
</comment>
<keyword evidence="3" id="KW-1185">Reference proteome</keyword>
<dbReference type="EMBL" id="JADOGI010000230">
    <property type="protein sequence ID" value="MBF8192747.1"/>
    <property type="molecule type" value="Genomic_DNA"/>
</dbReference>
<organism evidence="2 3">
    <name type="scientific">Nonomuraea cypriaca</name>
    <dbReference type="NCBI Taxonomy" id="1187855"/>
    <lineage>
        <taxon>Bacteria</taxon>
        <taxon>Bacillati</taxon>
        <taxon>Actinomycetota</taxon>
        <taxon>Actinomycetes</taxon>
        <taxon>Streptosporangiales</taxon>
        <taxon>Streptosporangiaceae</taxon>
        <taxon>Nonomuraea</taxon>
    </lineage>
</organism>
<protein>
    <submittedName>
        <fullName evidence="2">Uncharacterized protein</fullName>
    </submittedName>
</protein>
<dbReference type="AlphaFoldDB" id="A0A931AGW4"/>
<accession>A0A931AGW4</accession>
<evidence type="ECO:0000313" key="3">
    <source>
        <dbReference type="Proteomes" id="UP000605361"/>
    </source>
</evidence>
<feature type="compositionally biased region" description="Basic and acidic residues" evidence="1">
    <location>
        <begin position="18"/>
        <end position="43"/>
    </location>
</feature>
<reference evidence="2" key="1">
    <citation type="submission" date="2020-11" db="EMBL/GenBank/DDBJ databases">
        <title>Whole-genome analyses of Nonomuraea sp. K274.</title>
        <authorList>
            <person name="Veyisoglu A."/>
        </authorList>
    </citation>
    <scope>NUCLEOTIDE SEQUENCE</scope>
    <source>
        <strain evidence="2">K274</strain>
    </source>
</reference>
<feature type="region of interest" description="Disordered" evidence="1">
    <location>
        <begin position="1"/>
        <end position="43"/>
    </location>
</feature>
<name>A0A931AGW4_9ACTN</name>
<evidence type="ECO:0000313" key="2">
    <source>
        <dbReference type="EMBL" id="MBF8192747.1"/>
    </source>
</evidence>
<proteinExistence type="predicted"/>
<dbReference type="Proteomes" id="UP000605361">
    <property type="component" value="Unassembled WGS sequence"/>
</dbReference>
<dbReference type="RefSeq" id="WP_195901632.1">
    <property type="nucleotide sequence ID" value="NZ_JADOGI010000230.1"/>
</dbReference>
<evidence type="ECO:0000256" key="1">
    <source>
        <dbReference type="SAM" id="MobiDB-lite"/>
    </source>
</evidence>